<proteinExistence type="predicted"/>
<keyword evidence="6" id="KW-0949">S-adenosyl-L-methionine</keyword>
<dbReference type="Gene3D" id="3.40.50.150">
    <property type="entry name" value="Vaccinia Virus protein VP39"/>
    <property type="match status" value="1"/>
</dbReference>
<evidence type="ECO:0000256" key="3">
    <source>
        <dbReference type="ARBA" id="ARBA00011977"/>
    </source>
</evidence>
<dbReference type="EMBL" id="FRBL01000002">
    <property type="protein sequence ID" value="SHL25229.1"/>
    <property type="molecule type" value="Genomic_DNA"/>
</dbReference>
<dbReference type="RefSeq" id="WP_073079473.1">
    <property type="nucleotide sequence ID" value="NZ_FRBL01000002.1"/>
</dbReference>
<name>A0A1M6Z4G6_9BACT</name>
<evidence type="ECO:0000256" key="5">
    <source>
        <dbReference type="ARBA" id="ARBA00022679"/>
    </source>
</evidence>
<keyword evidence="4 8" id="KW-0489">Methyltransferase</keyword>
<evidence type="ECO:0000256" key="2">
    <source>
        <dbReference type="ARBA" id="ARBA00003015"/>
    </source>
</evidence>
<keyword evidence="5 8" id="KW-0808">Transferase</keyword>
<dbReference type="Pfam" id="PF02390">
    <property type="entry name" value="Methyltransf_4"/>
    <property type="match status" value="1"/>
</dbReference>
<keyword evidence="9" id="KW-1185">Reference proteome</keyword>
<keyword evidence="7" id="KW-0819">tRNA processing</keyword>
<dbReference type="InterPro" id="IPR029063">
    <property type="entry name" value="SAM-dependent_MTases_sf"/>
</dbReference>
<organism evidence="8 9">
    <name type="scientific">Chitinophaga jiangningensis</name>
    <dbReference type="NCBI Taxonomy" id="1419482"/>
    <lineage>
        <taxon>Bacteria</taxon>
        <taxon>Pseudomonadati</taxon>
        <taxon>Bacteroidota</taxon>
        <taxon>Chitinophagia</taxon>
        <taxon>Chitinophagales</taxon>
        <taxon>Chitinophagaceae</taxon>
        <taxon>Chitinophaga</taxon>
    </lineage>
</organism>
<dbReference type="Proteomes" id="UP000184420">
    <property type="component" value="Unassembled WGS sequence"/>
</dbReference>
<gene>
    <name evidence="8" type="ORF">SAMN05444266_102606</name>
</gene>
<accession>A0A1M6Z4G6</accession>
<comment type="function">
    <text evidence="2">Catalyzes the formation of N(7)-methylguanine at position 46 (m7G46) in tRNA.</text>
</comment>
<dbReference type="STRING" id="1419482.SAMN05444266_102606"/>
<dbReference type="CDD" id="cd02440">
    <property type="entry name" value="AdoMet_MTases"/>
    <property type="match status" value="1"/>
</dbReference>
<evidence type="ECO:0000256" key="1">
    <source>
        <dbReference type="ARBA" id="ARBA00000142"/>
    </source>
</evidence>
<dbReference type="OrthoDB" id="962475at2"/>
<evidence type="ECO:0000256" key="4">
    <source>
        <dbReference type="ARBA" id="ARBA00022603"/>
    </source>
</evidence>
<evidence type="ECO:0000256" key="7">
    <source>
        <dbReference type="ARBA" id="ARBA00022694"/>
    </source>
</evidence>
<protein>
    <recommendedName>
        <fullName evidence="3">tRNA (guanine(46)-N(7))-methyltransferase</fullName>
        <ecNumber evidence="3">2.1.1.33</ecNumber>
    </recommendedName>
</protein>
<evidence type="ECO:0000256" key="6">
    <source>
        <dbReference type="ARBA" id="ARBA00022691"/>
    </source>
</evidence>
<sequence length="206" mass="23824">MELSTGFGLSERLVKPNCFLNDGAFDWLYPERIQRLSRRHWTPLGVAKASARFLANAPGKRILDIGSGVGKFCLVGGHYNPDALFFGVEQREELYDLAMDARNMTGKFNVDFIHGNFTHLDMDDYDNFYFYNAFFENLDHQDRIDHKIEYSQSLYVYYCKYLFKVLDAKPSGTRLVTFHSLGDEVPPAYHLVDCSVDTLLKMYIKK</sequence>
<dbReference type="InterPro" id="IPR003358">
    <property type="entry name" value="tRNA_(Gua-N-7)_MeTrfase_Trmb"/>
</dbReference>
<evidence type="ECO:0000313" key="8">
    <source>
        <dbReference type="EMBL" id="SHL25229.1"/>
    </source>
</evidence>
<reference evidence="8 9" key="1">
    <citation type="submission" date="2016-11" db="EMBL/GenBank/DDBJ databases">
        <authorList>
            <person name="Jaros S."/>
            <person name="Januszkiewicz K."/>
            <person name="Wedrychowicz H."/>
        </authorList>
    </citation>
    <scope>NUCLEOTIDE SEQUENCE [LARGE SCALE GENOMIC DNA]</scope>
    <source>
        <strain evidence="8 9">DSM 27406</strain>
    </source>
</reference>
<evidence type="ECO:0000313" key="9">
    <source>
        <dbReference type="Proteomes" id="UP000184420"/>
    </source>
</evidence>
<dbReference type="EC" id="2.1.1.33" evidence="3"/>
<dbReference type="SUPFAM" id="SSF53335">
    <property type="entry name" value="S-adenosyl-L-methionine-dependent methyltransferases"/>
    <property type="match status" value="1"/>
</dbReference>
<dbReference type="AlphaFoldDB" id="A0A1M6Z4G6"/>
<dbReference type="GO" id="GO:0008176">
    <property type="term" value="F:tRNA (guanine(46)-N7)-methyltransferase activity"/>
    <property type="evidence" value="ECO:0007669"/>
    <property type="project" value="UniProtKB-EC"/>
</dbReference>
<comment type="catalytic activity">
    <reaction evidence="1">
        <text>guanosine(46) in tRNA + S-adenosyl-L-methionine = N(7)-methylguanosine(46) in tRNA + S-adenosyl-L-homocysteine</text>
        <dbReference type="Rhea" id="RHEA:42708"/>
        <dbReference type="Rhea" id="RHEA-COMP:10188"/>
        <dbReference type="Rhea" id="RHEA-COMP:10189"/>
        <dbReference type="ChEBI" id="CHEBI:57856"/>
        <dbReference type="ChEBI" id="CHEBI:59789"/>
        <dbReference type="ChEBI" id="CHEBI:74269"/>
        <dbReference type="ChEBI" id="CHEBI:74480"/>
        <dbReference type="EC" id="2.1.1.33"/>
    </reaction>
</comment>